<evidence type="ECO:0000313" key="2">
    <source>
        <dbReference type="EMBL" id="GKT45699.1"/>
    </source>
</evidence>
<feature type="compositionally biased region" description="Basic and acidic residues" evidence="1">
    <location>
        <begin position="1"/>
        <end position="20"/>
    </location>
</feature>
<accession>A0AA37LE28</accession>
<dbReference type="AlphaFoldDB" id="A0AA37LE28"/>
<gene>
    <name evidence="2" type="ORF">ColSpa_05880</name>
</gene>
<proteinExistence type="predicted"/>
<dbReference type="RefSeq" id="XP_049128049.1">
    <property type="nucleotide sequence ID" value="XM_049272092.1"/>
</dbReference>
<name>A0AA37LE28_9PEZI</name>
<dbReference type="GeneID" id="73326682"/>
<feature type="region of interest" description="Disordered" evidence="1">
    <location>
        <begin position="101"/>
        <end position="120"/>
    </location>
</feature>
<evidence type="ECO:0000313" key="3">
    <source>
        <dbReference type="Proteomes" id="UP001055115"/>
    </source>
</evidence>
<dbReference type="EMBL" id="BQXU01000013">
    <property type="protein sequence ID" value="GKT45699.1"/>
    <property type="molecule type" value="Genomic_DNA"/>
</dbReference>
<comment type="caution">
    <text evidence="2">The sequence shown here is derived from an EMBL/GenBank/DDBJ whole genome shotgun (WGS) entry which is preliminary data.</text>
</comment>
<reference evidence="2 3" key="1">
    <citation type="submission" date="2022-03" db="EMBL/GenBank/DDBJ databases">
        <title>Genome data of Colletotrichum spp.</title>
        <authorList>
            <person name="Utami Y.D."/>
            <person name="Hiruma K."/>
        </authorList>
    </citation>
    <scope>NUCLEOTIDE SEQUENCE [LARGE SCALE GENOMIC DNA]</scope>
    <source>
        <strain evidence="2 3">MAFF 239500</strain>
    </source>
</reference>
<dbReference type="Proteomes" id="UP001055115">
    <property type="component" value="Unassembled WGS sequence"/>
</dbReference>
<organism evidence="2 3">
    <name type="scientific">Colletotrichum spaethianum</name>
    <dbReference type="NCBI Taxonomy" id="700344"/>
    <lineage>
        <taxon>Eukaryota</taxon>
        <taxon>Fungi</taxon>
        <taxon>Dikarya</taxon>
        <taxon>Ascomycota</taxon>
        <taxon>Pezizomycotina</taxon>
        <taxon>Sordariomycetes</taxon>
        <taxon>Hypocreomycetidae</taxon>
        <taxon>Glomerellales</taxon>
        <taxon>Glomerellaceae</taxon>
        <taxon>Colletotrichum</taxon>
        <taxon>Colletotrichum spaethianum species complex</taxon>
    </lineage>
</organism>
<protein>
    <submittedName>
        <fullName evidence="2">Uncharacterized protein</fullName>
    </submittedName>
</protein>
<feature type="region of interest" description="Disordered" evidence="1">
    <location>
        <begin position="54"/>
        <end position="89"/>
    </location>
</feature>
<evidence type="ECO:0000256" key="1">
    <source>
        <dbReference type="SAM" id="MobiDB-lite"/>
    </source>
</evidence>
<keyword evidence="3" id="KW-1185">Reference proteome</keyword>
<feature type="region of interest" description="Disordered" evidence="1">
    <location>
        <begin position="1"/>
        <end position="40"/>
    </location>
</feature>
<sequence length="411" mass="44193">MRFNRWQREIKPENQNHTETTKNTAPAHTSPEPTGIPESGMVTSAINVARAADTMMKSQQQAAPEAISDHSGTGAKPEHGLPSPSHQYTKSTCSKTAITQFQPHTHHSTPSSSPLISAAQVGSYGVSETQAGSCGGRPASRAKAPCRQCIEAKMRQQAANIAAATSLPPVPMTQAPNQTSVPSSTIQQPWANLLGLNPYHNAMAGSMYGPFLQQPLMAGASSPFAIPSQQSHLTSGLSPQQSGGSMFHFGSVSPMPQTQTFVTQQPISKPIKAANGNPKAQITRIPDTQSTTKHIIVDIADTCLNVFPFAELAKRHNQPEQKVRDIFSAVIQVPLLRCPTDKRRAGKLGTARVKEFNQAKKEMQAQQDNVGQPRQGSPNQIVFMPSAWDVAQFMGPSDVRHGGLPQYSGAW</sequence>